<dbReference type="Proteomes" id="UP000824120">
    <property type="component" value="Chromosome 5"/>
</dbReference>
<gene>
    <name evidence="1" type="ORF">H5410_026123</name>
</gene>
<dbReference type="EMBL" id="JACXVP010000005">
    <property type="protein sequence ID" value="KAG5604631.1"/>
    <property type="molecule type" value="Genomic_DNA"/>
</dbReference>
<accession>A0A9J5YY24</accession>
<reference evidence="1 2" key="1">
    <citation type="submission" date="2020-09" db="EMBL/GenBank/DDBJ databases">
        <title>De no assembly of potato wild relative species, Solanum commersonii.</title>
        <authorList>
            <person name="Cho K."/>
        </authorList>
    </citation>
    <scope>NUCLEOTIDE SEQUENCE [LARGE SCALE GENOMIC DNA]</scope>
    <source>
        <strain evidence="1">LZ3.2</strain>
        <tissue evidence="1">Leaf</tissue>
    </source>
</reference>
<proteinExistence type="predicted"/>
<sequence>MGSREGRMYARTHTLPMPCGVAGVRSQLIKVELWKEIEESLGLLNIGSLEESMSIIGFSCRNLPHQLKLYFGGLLKGKDIHVSKFSLEDAAEGLLEDLNSRNLVMDGEETQRKA</sequence>
<name>A0A9J5YY24_SOLCO</name>
<evidence type="ECO:0000313" key="2">
    <source>
        <dbReference type="Proteomes" id="UP000824120"/>
    </source>
</evidence>
<evidence type="ECO:0000313" key="1">
    <source>
        <dbReference type="EMBL" id="KAG5604631.1"/>
    </source>
</evidence>
<dbReference type="AlphaFoldDB" id="A0A9J5YY24"/>
<keyword evidence="2" id="KW-1185">Reference proteome</keyword>
<comment type="caution">
    <text evidence="1">The sequence shown here is derived from an EMBL/GenBank/DDBJ whole genome shotgun (WGS) entry which is preliminary data.</text>
</comment>
<protein>
    <submittedName>
        <fullName evidence="1">Uncharacterized protein</fullName>
    </submittedName>
</protein>
<organism evidence="1 2">
    <name type="scientific">Solanum commersonii</name>
    <name type="common">Commerson's wild potato</name>
    <name type="synonym">Commerson's nightshade</name>
    <dbReference type="NCBI Taxonomy" id="4109"/>
    <lineage>
        <taxon>Eukaryota</taxon>
        <taxon>Viridiplantae</taxon>
        <taxon>Streptophyta</taxon>
        <taxon>Embryophyta</taxon>
        <taxon>Tracheophyta</taxon>
        <taxon>Spermatophyta</taxon>
        <taxon>Magnoliopsida</taxon>
        <taxon>eudicotyledons</taxon>
        <taxon>Gunneridae</taxon>
        <taxon>Pentapetalae</taxon>
        <taxon>asterids</taxon>
        <taxon>lamiids</taxon>
        <taxon>Solanales</taxon>
        <taxon>Solanaceae</taxon>
        <taxon>Solanoideae</taxon>
        <taxon>Solaneae</taxon>
        <taxon>Solanum</taxon>
    </lineage>
</organism>